<accession>A0A2G1VTW6</accession>
<evidence type="ECO:0000313" key="2">
    <source>
        <dbReference type="Proteomes" id="UP000229433"/>
    </source>
</evidence>
<protein>
    <submittedName>
        <fullName evidence="1">Uncharacterized protein</fullName>
    </submittedName>
</protein>
<dbReference type="PROSITE" id="PS51257">
    <property type="entry name" value="PROKAR_LIPOPROTEIN"/>
    <property type="match status" value="1"/>
</dbReference>
<reference evidence="1 2" key="1">
    <citation type="submission" date="2017-08" db="EMBL/GenBank/DDBJ databases">
        <title>The whole genome shortgun sequences of strain Leeuwenhoekiella nanhaiensis G18 from the South China Sea.</title>
        <authorList>
            <person name="Liu Q."/>
        </authorList>
    </citation>
    <scope>NUCLEOTIDE SEQUENCE [LARGE SCALE GENOMIC DNA]</scope>
    <source>
        <strain evidence="1 2">G18</strain>
    </source>
</reference>
<gene>
    <name evidence="1" type="ORF">CJ305_04380</name>
</gene>
<organism evidence="1 2">
    <name type="scientific">Leeuwenhoekiella nanhaiensis</name>
    <dbReference type="NCBI Taxonomy" id="1655491"/>
    <lineage>
        <taxon>Bacteria</taxon>
        <taxon>Pseudomonadati</taxon>
        <taxon>Bacteroidota</taxon>
        <taxon>Flavobacteriia</taxon>
        <taxon>Flavobacteriales</taxon>
        <taxon>Flavobacteriaceae</taxon>
        <taxon>Leeuwenhoekiella</taxon>
    </lineage>
</organism>
<dbReference type="AlphaFoldDB" id="A0A2G1VTW6"/>
<proteinExistence type="predicted"/>
<evidence type="ECO:0000313" key="1">
    <source>
        <dbReference type="EMBL" id="PHQ30206.1"/>
    </source>
</evidence>
<name>A0A2G1VTW6_9FLAO</name>
<dbReference type="EMBL" id="NQXA01000002">
    <property type="protein sequence ID" value="PHQ30206.1"/>
    <property type="molecule type" value="Genomic_DNA"/>
</dbReference>
<keyword evidence="2" id="KW-1185">Reference proteome</keyword>
<dbReference type="RefSeq" id="WP_099645041.1">
    <property type="nucleotide sequence ID" value="NZ_KZ319288.1"/>
</dbReference>
<dbReference type="Proteomes" id="UP000229433">
    <property type="component" value="Unassembled WGS sequence"/>
</dbReference>
<comment type="caution">
    <text evidence="1">The sequence shown here is derived from an EMBL/GenBank/DDBJ whole genome shotgun (WGS) entry which is preliminary data.</text>
</comment>
<dbReference type="OrthoDB" id="1408455at2"/>
<sequence>MKKLVSILLILSVLYSCDDDDNTISVGLLANHRGVYINDFYVSGILGDPALEDALLYWVDENDFTDIYLYNIGAILADGLDNELRTFVNKAHNQNPYVRVSFVSAGFGDSFTALEQYHDGRKDSKPDGIVSEIEFWNGSMNYADDYAPWIDRVNDLKFTVPLGEVTPRNAGITRQFYIGQIKDSGFPPSLTIAKELVLNHDQIFLTNYHTDAWLLSGSMAENSILNKLNLLAQAGMELSKEVHIVILFNINQMSASPEIWNYFATSGMDMEFEEAFASWSSEFNSSTAITNKEFLKIEGFGIYRYSDALNARP</sequence>